<feature type="compositionally biased region" description="Polar residues" evidence="2">
    <location>
        <begin position="23"/>
        <end position="34"/>
    </location>
</feature>
<evidence type="ECO:0000313" key="4">
    <source>
        <dbReference type="Proteomes" id="UP001596013"/>
    </source>
</evidence>
<gene>
    <name evidence="3" type="ORF">ACFPME_11315</name>
</gene>
<evidence type="ECO:0000313" key="3">
    <source>
        <dbReference type="EMBL" id="MFC5437150.1"/>
    </source>
</evidence>
<keyword evidence="1" id="KW-0175">Coiled coil</keyword>
<name>A0ABW0JP23_9GAMM</name>
<evidence type="ECO:0000256" key="1">
    <source>
        <dbReference type="SAM" id="Coils"/>
    </source>
</evidence>
<feature type="region of interest" description="Disordered" evidence="2">
    <location>
        <begin position="547"/>
        <end position="568"/>
    </location>
</feature>
<comment type="caution">
    <text evidence="3">The sequence shown here is derived from an EMBL/GenBank/DDBJ whole genome shotgun (WGS) entry which is preliminary data.</text>
</comment>
<evidence type="ECO:0000256" key="2">
    <source>
        <dbReference type="SAM" id="MobiDB-lite"/>
    </source>
</evidence>
<feature type="region of interest" description="Disordered" evidence="2">
    <location>
        <begin position="1"/>
        <end position="71"/>
    </location>
</feature>
<feature type="compositionally biased region" description="Basic and acidic residues" evidence="2">
    <location>
        <begin position="61"/>
        <end position="71"/>
    </location>
</feature>
<feature type="region of interest" description="Disordered" evidence="2">
    <location>
        <begin position="614"/>
        <end position="636"/>
    </location>
</feature>
<dbReference type="Proteomes" id="UP001596013">
    <property type="component" value="Unassembled WGS sequence"/>
</dbReference>
<dbReference type="RefSeq" id="WP_377305449.1">
    <property type="nucleotide sequence ID" value="NZ_JBHSMK010000005.1"/>
</dbReference>
<proteinExistence type="predicted"/>
<feature type="coiled-coil region" evidence="1">
    <location>
        <begin position="408"/>
        <end position="442"/>
    </location>
</feature>
<evidence type="ECO:0008006" key="5">
    <source>
        <dbReference type="Google" id="ProtNLM"/>
    </source>
</evidence>
<organism evidence="3 4">
    <name type="scientific">Rhodanobacter umsongensis</name>
    <dbReference type="NCBI Taxonomy" id="633153"/>
    <lineage>
        <taxon>Bacteria</taxon>
        <taxon>Pseudomonadati</taxon>
        <taxon>Pseudomonadota</taxon>
        <taxon>Gammaproteobacteria</taxon>
        <taxon>Lysobacterales</taxon>
        <taxon>Rhodanobacteraceae</taxon>
        <taxon>Rhodanobacter</taxon>
    </lineage>
</organism>
<dbReference type="EMBL" id="JBHSMK010000005">
    <property type="protein sequence ID" value="MFC5437150.1"/>
    <property type="molecule type" value="Genomic_DNA"/>
</dbReference>
<keyword evidence="4" id="KW-1185">Reference proteome</keyword>
<feature type="compositionally biased region" description="Low complexity" evidence="2">
    <location>
        <begin position="554"/>
        <end position="568"/>
    </location>
</feature>
<feature type="compositionally biased region" description="Low complexity" evidence="2">
    <location>
        <begin position="35"/>
        <end position="48"/>
    </location>
</feature>
<accession>A0ABW0JP23</accession>
<protein>
    <recommendedName>
        <fullName evidence="5">Peptidase M15C domain-containing protein</fullName>
    </recommendedName>
</protein>
<reference evidence="4" key="1">
    <citation type="journal article" date="2019" name="Int. J. Syst. Evol. Microbiol.">
        <title>The Global Catalogue of Microorganisms (GCM) 10K type strain sequencing project: providing services to taxonomists for standard genome sequencing and annotation.</title>
        <authorList>
            <consortium name="The Broad Institute Genomics Platform"/>
            <consortium name="The Broad Institute Genome Sequencing Center for Infectious Disease"/>
            <person name="Wu L."/>
            <person name="Ma J."/>
        </authorList>
    </citation>
    <scope>NUCLEOTIDE SEQUENCE [LARGE SCALE GENOMIC DNA]</scope>
    <source>
        <strain evidence="4">JCM 17130</strain>
    </source>
</reference>
<sequence>MALQRVPDAGVEAPAGDAPLQDAPTTPDASSQGVSPPGDAAAASGAPAAPAPPTRVPANEDEARQDTDKVFPTDADVGAAISGLPEVVRKELGADPGYQRKFLYRTSMYLGAHPRPVEHFKGIAEFQFADRTKLHLHVDAISHLLDVQSVIGAKNMPSTGTGFALRDLIRRSDVPPPGLMVHAVGYAMDFRAALNPHFKDARLVAVQALYTPGPTNFRMATGAWTTRRDTIKKMGRGELAENSQERTDFITRFRQEGAKDLLGNFIITHELAATDLARLKALRGEYLQLLARRRDFLKEAAAAKRKLKRGESLDPGLSDIIGAVLGPGNEREKLLAEKLRIMQARRSIIERTRAILVGLIGKADTDIQAMKAIPHVAETDKEYAAALDRLGQRKAAAHRAVLSAERAAAKATAELNRHARAAERLKARIRTERNASRRARLESQEQTEAAAQSSAFGDALSAVVKRRLAVSAEASAGEDLDEAKAVKGKRRWLGQLEDLQRGLSVDDFDVRLVFGIGDKDAEADKAVRDPSLIQLFSKGFFNVDPPAPAPAPTAAPAAGTSARARPAGASTPLHGFDLHFMEEMAKHGFDQGSQWEAGGVDSMHFEFAEGVDKLHFPSDAKGGSPKAAAPSSGGTP</sequence>